<reference evidence="1" key="2">
    <citation type="journal article" date="2016" name="Emerg. Infect. Dis.">
        <title>New Delhi Metallo-beta-Lactamase-1-Producing Klebsiella pneumoniae, Florida, USA(1).</title>
        <authorList>
            <person name="Li J.J."/>
            <person name="Munoz-Price L.S."/>
            <person name="Spychala C.N."/>
            <person name="DePascale D."/>
            <person name="Doi Y."/>
        </authorList>
    </citation>
    <scope>NUCLEOTIDE SEQUENCE</scope>
    <source>
        <strain evidence="1">K351</strain>
        <plasmid evidence="1">pK351</plasmid>
    </source>
</reference>
<accession>A0A0G3VKM6</accession>
<name>A0A0G3VKM6_KLEPN</name>
<dbReference type="AlphaFoldDB" id="A0A0G3VKM6"/>
<geneLocation type="plasmid" evidence="1">
    <name>pK351</name>
</geneLocation>
<reference evidence="1" key="1">
    <citation type="submission" date="2015-04" db="EMBL/GenBank/DDBJ databases">
        <authorList>
            <person name="Li J."/>
            <person name="Doi Y."/>
        </authorList>
    </citation>
    <scope>NUCLEOTIDE SEQUENCE</scope>
    <source>
        <strain evidence="1">K351</strain>
        <plasmid evidence="1">pK351</plasmid>
    </source>
</reference>
<dbReference type="EMBL" id="KR351290">
    <property type="protein sequence ID" value="AKL80043.1"/>
    <property type="molecule type" value="Genomic_DNA"/>
</dbReference>
<organism evidence="1">
    <name type="scientific">Klebsiella pneumoniae subsp. pneumoniae</name>
    <dbReference type="NCBI Taxonomy" id="72407"/>
    <lineage>
        <taxon>Bacteria</taxon>
        <taxon>Pseudomonadati</taxon>
        <taxon>Pseudomonadota</taxon>
        <taxon>Gammaproteobacteria</taxon>
        <taxon>Enterobacterales</taxon>
        <taxon>Enterobacteriaceae</taxon>
        <taxon>Klebsiella/Raoultella group</taxon>
        <taxon>Klebsiella</taxon>
        <taxon>Klebsiella pneumoniae complex</taxon>
    </lineage>
</organism>
<keyword evidence="1" id="KW-0614">Plasmid</keyword>
<sequence>MRHNKPSFADGFFMPVQDVIPPYEQMYLLNQQLICNADQFKHAVITVGGQAVQYWISYYHAQYGDRLPDERLTTSVDCDYSARKDDIAAIAKTLNVKTWENKDGQPPSLAQFMLIDQDTHDIKRDDGRLFAVPDAPDEPNVVDIIDRPGGFDRSDFLGEKLYLYTAPFYVEATGPGMPEMNEKVRVLNPVACMRSRFSNLIALRRDAEIEIARINALKIPCYFFLIEQFDEQPFKVARGIFMDLWWLANDESCLRHQAFWHSWQGPLLEGQQSNNITLIDVLEGVHAYLEGHLDDFEIPEAFVTKELPLKLAQLRERWERYVVLNAEWAARGRRGFERNRRDD</sequence>
<protein>
    <submittedName>
        <fullName evidence="1">Uncharacterized protein</fullName>
    </submittedName>
</protein>
<proteinExistence type="predicted"/>
<evidence type="ECO:0000313" key="1">
    <source>
        <dbReference type="EMBL" id="AKL80043.1"/>
    </source>
</evidence>